<dbReference type="InterPro" id="IPR017871">
    <property type="entry name" value="ABC_transporter-like_CS"/>
</dbReference>
<feature type="domain" description="ABC transporter" evidence="13">
    <location>
        <begin position="4"/>
        <end position="255"/>
    </location>
</feature>
<keyword evidence="2" id="KW-0963">Cytoplasm</keyword>
<organism evidence="14 15">
    <name type="scientific">Paenibacillus swuensis</name>
    <dbReference type="NCBI Taxonomy" id="1178515"/>
    <lineage>
        <taxon>Bacteria</taxon>
        <taxon>Bacillati</taxon>
        <taxon>Bacillota</taxon>
        <taxon>Bacilli</taxon>
        <taxon>Bacillales</taxon>
        <taxon>Paenibacillaceae</taxon>
        <taxon>Paenibacillus</taxon>
    </lineage>
</organism>
<dbReference type="Pfam" id="PF16326">
    <property type="entry name" value="ABC_tran_CTD"/>
    <property type="match status" value="1"/>
</dbReference>
<dbReference type="GO" id="GO:0006412">
    <property type="term" value="P:translation"/>
    <property type="evidence" value="ECO:0007669"/>
    <property type="project" value="UniProtKB-KW"/>
</dbReference>
<accession>A0A172TMR0</accession>
<dbReference type="RefSeq" id="WP_068610001.1">
    <property type="nucleotide sequence ID" value="NZ_CP011388.1"/>
</dbReference>
<dbReference type="PANTHER" id="PTHR42855">
    <property type="entry name" value="ABC TRANSPORTER ATP-BINDING SUBUNIT"/>
    <property type="match status" value="1"/>
</dbReference>
<sequence>MNIVTVEQLSKSYGEKILFNEITLGIEDQDKIGLIGVNGAGKSSFLKALAGLEPADSGKVSTGGGVRIRFLPQNPEFDSDATVMDQIFNGDTPVMKTLRAYRSVLEQAEKDPDNSILQGRIVSLSQDMDTYDAWQLESEAKIILTKLGIDFFERKVGTLSGGQRKRIALAGALIHPCELLILDEPTNHIDNETVDWLEQYLNKRKGALLMITHDRYFLDRVVNRILELDKGNLYSYAANYSRFLELKADREEREHASEKKRQNLLRTELEWIRRGAKARTTKQKARIDRYEKLQDANPDFRNDQVDISVGGSRLGRKIVEIVDVTKRFEERTLIRDFSYTTVRDDRIGIIGPNGSGKSTLLNMIAGRLLPDSGMIDVGPTVKIGYFSQESREMDEKLRVIEYIKEGAEVIMTAEGEAITAAQMLERFLFPPAAQWTPISRLSGGERRRLFLLRVLMEAPNVLLLDEPTNDLDIQTLSVLEHYLDDFPGVCIAVSHDRYFLDRMSEKILAFEGAGRIVQHVGNYSEYQEYRKLLGMDTGTDEGAALKSNHTSAKASPSTVSMTTPDAQTGVRTEREKALKFSFKEQKEYETIDADIEAQEAHIAALIDRMNGSGSDSVLLQQLAEEQRDAETKLEHLLERWTYLNELAEQIEQAKRK</sequence>
<evidence type="ECO:0000256" key="5">
    <source>
        <dbReference type="ARBA" id="ARBA00022737"/>
    </source>
</evidence>
<keyword evidence="9" id="KW-0810">Translation regulation</keyword>
<dbReference type="InterPro" id="IPR032781">
    <property type="entry name" value="ABC_tran_Xtn"/>
</dbReference>
<dbReference type="InterPro" id="IPR037118">
    <property type="entry name" value="Val-tRNA_synth_C_sf"/>
</dbReference>
<evidence type="ECO:0000256" key="4">
    <source>
        <dbReference type="ARBA" id="ARBA00022730"/>
    </source>
</evidence>
<keyword evidence="15" id="KW-1185">Reference proteome</keyword>
<evidence type="ECO:0000256" key="10">
    <source>
        <dbReference type="ARBA" id="ARBA00022884"/>
    </source>
</evidence>
<dbReference type="SUPFAM" id="SSF52540">
    <property type="entry name" value="P-loop containing nucleoside triphosphate hydrolases"/>
    <property type="match status" value="2"/>
</dbReference>
<dbReference type="Pfam" id="PF00005">
    <property type="entry name" value="ABC_tran"/>
    <property type="match status" value="2"/>
</dbReference>
<dbReference type="GO" id="GO:0003677">
    <property type="term" value="F:DNA binding"/>
    <property type="evidence" value="ECO:0007669"/>
    <property type="project" value="InterPro"/>
</dbReference>
<evidence type="ECO:0000313" key="14">
    <source>
        <dbReference type="EMBL" id="ANE48310.1"/>
    </source>
</evidence>
<dbReference type="FunFam" id="3.40.50.300:FF:000011">
    <property type="entry name" value="Putative ABC transporter ATP-binding component"/>
    <property type="match status" value="1"/>
</dbReference>
<dbReference type="KEGG" id="pswu:SY83_20750"/>
<dbReference type="GO" id="GO:0000049">
    <property type="term" value="F:tRNA binding"/>
    <property type="evidence" value="ECO:0007669"/>
    <property type="project" value="UniProtKB-KW"/>
</dbReference>
<evidence type="ECO:0000256" key="9">
    <source>
        <dbReference type="ARBA" id="ARBA00022845"/>
    </source>
</evidence>
<keyword evidence="8" id="KW-0067">ATP-binding</keyword>
<dbReference type="AlphaFoldDB" id="A0A172TMR0"/>
<dbReference type="GO" id="GO:0019843">
    <property type="term" value="F:rRNA binding"/>
    <property type="evidence" value="ECO:0007669"/>
    <property type="project" value="UniProtKB-KW"/>
</dbReference>
<reference evidence="14 15" key="1">
    <citation type="submission" date="2015-01" db="EMBL/GenBank/DDBJ databases">
        <title>Paenibacillus swuensis/DY6/whole genome sequencing.</title>
        <authorList>
            <person name="Kim M.K."/>
            <person name="Srinivasan S."/>
            <person name="Lee J.-J."/>
        </authorList>
    </citation>
    <scope>NUCLEOTIDE SEQUENCE [LARGE SCALE GENOMIC DNA]</scope>
    <source>
        <strain evidence="14 15">DY6</strain>
    </source>
</reference>
<dbReference type="STRING" id="1178515.SY83_20750"/>
<dbReference type="Pfam" id="PF12848">
    <property type="entry name" value="ABC_tran_Xtn"/>
    <property type="match status" value="1"/>
</dbReference>
<keyword evidence="5" id="KW-0677">Repeat</keyword>
<dbReference type="GO" id="GO:0006417">
    <property type="term" value="P:regulation of translation"/>
    <property type="evidence" value="ECO:0007669"/>
    <property type="project" value="UniProtKB-KW"/>
</dbReference>
<dbReference type="CDD" id="cd03221">
    <property type="entry name" value="ABCF_EF-3"/>
    <property type="match status" value="2"/>
</dbReference>
<evidence type="ECO:0000256" key="2">
    <source>
        <dbReference type="ARBA" id="ARBA00022490"/>
    </source>
</evidence>
<dbReference type="GO" id="GO:0005524">
    <property type="term" value="F:ATP binding"/>
    <property type="evidence" value="ECO:0007669"/>
    <property type="project" value="UniProtKB-KW"/>
</dbReference>
<dbReference type="PATRIC" id="fig|1178515.4.peg.4203"/>
<dbReference type="Gene3D" id="1.10.287.380">
    <property type="entry name" value="Valyl-tRNA synthetase, C-terminal domain"/>
    <property type="match status" value="1"/>
</dbReference>
<dbReference type="InterPro" id="IPR003439">
    <property type="entry name" value="ABC_transporter-like_ATP-bd"/>
</dbReference>
<dbReference type="InterPro" id="IPR051309">
    <property type="entry name" value="ABCF_ATPase"/>
</dbReference>
<evidence type="ECO:0000256" key="6">
    <source>
        <dbReference type="ARBA" id="ARBA00022741"/>
    </source>
</evidence>
<dbReference type="PANTHER" id="PTHR42855:SF1">
    <property type="entry name" value="ABC TRANSPORTER DOMAIN-CONTAINING PROTEIN"/>
    <property type="match status" value="1"/>
</dbReference>
<dbReference type="EMBL" id="CP011388">
    <property type="protein sequence ID" value="ANE48310.1"/>
    <property type="molecule type" value="Genomic_DNA"/>
</dbReference>
<dbReference type="PROSITE" id="PS50893">
    <property type="entry name" value="ABC_TRANSPORTER_2"/>
    <property type="match status" value="2"/>
</dbReference>
<evidence type="ECO:0000256" key="12">
    <source>
        <dbReference type="SAM" id="MobiDB-lite"/>
    </source>
</evidence>
<dbReference type="OrthoDB" id="9762369at2"/>
<dbReference type="FunFam" id="3.40.50.300:FF:000183">
    <property type="entry name" value="ABC transporter ATP-binding protein yjjK"/>
    <property type="match status" value="1"/>
</dbReference>
<keyword evidence="10" id="KW-0694">RNA-binding</keyword>
<feature type="region of interest" description="Disordered" evidence="12">
    <location>
        <begin position="548"/>
        <end position="568"/>
    </location>
</feature>
<keyword evidence="7" id="KW-0378">Hydrolase</keyword>
<evidence type="ECO:0000256" key="3">
    <source>
        <dbReference type="ARBA" id="ARBA00022555"/>
    </source>
</evidence>
<dbReference type="PROSITE" id="PS00211">
    <property type="entry name" value="ABC_TRANSPORTER_1"/>
    <property type="match status" value="2"/>
</dbReference>
<dbReference type="Proteomes" id="UP000076927">
    <property type="component" value="Chromosome"/>
</dbReference>
<keyword evidence="11" id="KW-0648">Protein biosynthesis</keyword>
<keyword evidence="3" id="KW-0820">tRNA-binding</keyword>
<dbReference type="GO" id="GO:0016887">
    <property type="term" value="F:ATP hydrolysis activity"/>
    <property type="evidence" value="ECO:0007669"/>
    <property type="project" value="InterPro"/>
</dbReference>
<gene>
    <name evidence="14" type="ORF">SY83_20750</name>
</gene>
<evidence type="ECO:0000259" key="13">
    <source>
        <dbReference type="PROSITE" id="PS50893"/>
    </source>
</evidence>
<feature type="domain" description="ABC transporter" evidence="13">
    <location>
        <begin position="319"/>
        <end position="545"/>
    </location>
</feature>
<keyword evidence="4" id="KW-0699">rRNA-binding</keyword>
<dbReference type="InterPro" id="IPR003593">
    <property type="entry name" value="AAA+_ATPase"/>
</dbReference>
<evidence type="ECO:0000256" key="8">
    <source>
        <dbReference type="ARBA" id="ARBA00022840"/>
    </source>
</evidence>
<evidence type="ECO:0000256" key="11">
    <source>
        <dbReference type="ARBA" id="ARBA00022917"/>
    </source>
</evidence>
<protein>
    <submittedName>
        <fullName evidence="14">ABC transporter</fullName>
    </submittedName>
</protein>
<dbReference type="SMART" id="SM00382">
    <property type="entry name" value="AAA"/>
    <property type="match status" value="2"/>
</dbReference>
<comment type="similarity">
    <text evidence="1">Belongs to the ABC transporter superfamily. ABCF family. Translational throttle EttA subfamily.</text>
</comment>
<evidence type="ECO:0000313" key="15">
    <source>
        <dbReference type="Proteomes" id="UP000076927"/>
    </source>
</evidence>
<proteinExistence type="inferred from homology"/>
<evidence type="ECO:0000256" key="7">
    <source>
        <dbReference type="ARBA" id="ARBA00022801"/>
    </source>
</evidence>
<dbReference type="InterPro" id="IPR032524">
    <property type="entry name" value="ABC_tran_C"/>
</dbReference>
<dbReference type="Gene3D" id="3.40.50.300">
    <property type="entry name" value="P-loop containing nucleotide triphosphate hydrolases"/>
    <property type="match status" value="2"/>
</dbReference>
<keyword evidence="6" id="KW-0547">Nucleotide-binding</keyword>
<dbReference type="InterPro" id="IPR027417">
    <property type="entry name" value="P-loop_NTPase"/>
</dbReference>
<evidence type="ECO:0000256" key="1">
    <source>
        <dbReference type="ARBA" id="ARBA00005868"/>
    </source>
</evidence>
<name>A0A172TMR0_9BACL</name>